<sequence length="110" mass="12522">MSRGEKIASATLFIERARRSGKDRARDRPVLREIYDFSTAARRLRADVRMWHCVHAETGAARDPIWLQGGRRESPTGTREEGRVFPCTERLDGGWFREIGRVGAGVGFFD</sequence>
<gene>
    <name evidence="1" type="ORF">GEV33_007962</name>
</gene>
<proteinExistence type="predicted"/>
<name>A0A8J6HHN3_TENMO</name>
<comment type="caution">
    <text evidence="1">The sequence shown here is derived from an EMBL/GenBank/DDBJ whole genome shotgun (WGS) entry which is preliminary data.</text>
</comment>
<protein>
    <submittedName>
        <fullName evidence="1">Uncharacterized protein</fullName>
    </submittedName>
</protein>
<organism evidence="1 2">
    <name type="scientific">Tenebrio molitor</name>
    <name type="common">Yellow mealworm beetle</name>
    <dbReference type="NCBI Taxonomy" id="7067"/>
    <lineage>
        <taxon>Eukaryota</taxon>
        <taxon>Metazoa</taxon>
        <taxon>Ecdysozoa</taxon>
        <taxon>Arthropoda</taxon>
        <taxon>Hexapoda</taxon>
        <taxon>Insecta</taxon>
        <taxon>Pterygota</taxon>
        <taxon>Neoptera</taxon>
        <taxon>Endopterygota</taxon>
        <taxon>Coleoptera</taxon>
        <taxon>Polyphaga</taxon>
        <taxon>Cucujiformia</taxon>
        <taxon>Tenebrionidae</taxon>
        <taxon>Tenebrio</taxon>
    </lineage>
</organism>
<reference evidence="1" key="1">
    <citation type="journal article" date="2020" name="J Insects Food Feed">
        <title>The yellow mealworm (Tenebrio molitor) genome: a resource for the emerging insects as food and feed industry.</title>
        <authorList>
            <person name="Eriksson T."/>
            <person name="Andere A."/>
            <person name="Kelstrup H."/>
            <person name="Emery V."/>
            <person name="Picard C."/>
        </authorList>
    </citation>
    <scope>NUCLEOTIDE SEQUENCE</scope>
    <source>
        <strain evidence="1">Stoneville</strain>
        <tissue evidence="1">Whole head</tissue>
    </source>
</reference>
<evidence type="ECO:0000313" key="1">
    <source>
        <dbReference type="EMBL" id="KAH0814830.1"/>
    </source>
</evidence>
<dbReference type="EMBL" id="JABDTM020023871">
    <property type="protein sequence ID" value="KAH0814830.1"/>
    <property type="molecule type" value="Genomic_DNA"/>
</dbReference>
<dbReference type="Proteomes" id="UP000719412">
    <property type="component" value="Unassembled WGS sequence"/>
</dbReference>
<accession>A0A8J6HHN3</accession>
<reference evidence="1" key="2">
    <citation type="submission" date="2021-08" db="EMBL/GenBank/DDBJ databases">
        <authorList>
            <person name="Eriksson T."/>
        </authorList>
    </citation>
    <scope>NUCLEOTIDE SEQUENCE</scope>
    <source>
        <strain evidence="1">Stoneville</strain>
        <tissue evidence="1">Whole head</tissue>
    </source>
</reference>
<keyword evidence="2" id="KW-1185">Reference proteome</keyword>
<dbReference type="AlphaFoldDB" id="A0A8J6HHN3"/>
<evidence type="ECO:0000313" key="2">
    <source>
        <dbReference type="Proteomes" id="UP000719412"/>
    </source>
</evidence>